<dbReference type="AlphaFoldDB" id="A0A3E4SNB2"/>
<accession>A0A3E4SNB2</accession>
<protein>
    <submittedName>
        <fullName evidence="4">DUF4248 domain-containing protein</fullName>
    </submittedName>
</protein>
<proteinExistence type="predicted"/>
<evidence type="ECO:0000313" key="1">
    <source>
        <dbReference type="EMBL" id="MCE4123411.1"/>
    </source>
</evidence>
<dbReference type="InterPro" id="IPR025342">
    <property type="entry name" value="DUF4248"/>
</dbReference>
<evidence type="ECO:0000313" key="6">
    <source>
        <dbReference type="Proteomes" id="UP000285236"/>
    </source>
</evidence>
<evidence type="ECO:0000313" key="7">
    <source>
        <dbReference type="Proteomes" id="UP000421283"/>
    </source>
</evidence>
<dbReference type="Pfam" id="PF14053">
    <property type="entry name" value="DUF4248"/>
    <property type="match status" value="1"/>
</dbReference>
<gene>
    <name evidence="4" type="ORF">DWW35_02620</name>
    <name evidence="3" type="ORF">DXC61_01520</name>
    <name evidence="2" type="ORF">F7D31_12335</name>
    <name evidence="1" type="ORF">LYY06_14385</name>
</gene>
<evidence type="ECO:0000313" key="2">
    <source>
        <dbReference type="EMBL" id="MQO93428.1"/>
    </source>
</evidence>
<dbReference type="Proteomes" id="UP000421283">
    <property type="component" value="Unassembled WGS sequence"/>
</dbReference>
<comment type="caution">
    <text evidence="4">The sequence shown here is derived from an EMBL/GenBank/DDBJ whole genome shotgun (WGS) entry which is preliminary data.</text>
</comment>
<dbReference type="Proteomes" id="UP000285236">
    <property type="component" value="Unassembled WGS sequence"/>
</dbReference>
<dbReference type="EMBL" id="QSSA01000003">
    <property type="protein sequence ID" value="RGL63811.1"/>
    <property type="molecule type" value="Genomic_DNA"/>
</dbReference>
<organism evidence="4 6">
    <name type="scientific">Segatella copri</name>
    <dbReference type="NCBI Taxonomy" id="165179"/>
    <lineage>
        <taxon>Bacteria</taxon>
        <taxon>Pseudomonadati</taxon>
        <taxon>Bacteroidota</taxon>
        <taxon>Bacteroidia</taxon>
        <taxon>Bacteroidales</taxon>
        <taxon>Prevotellaceae</taxon>
        <taxon>Segatella</taxon>
    </lineage>
</organism>
<dbReference type="Proteomes" id="UP001200307">
    <property type="component" value="Unassembled WGS sequence"/>
</dbReference>
<dbReference type="EMBL" id="JAJTVO010000035">
    <property type="protein sequence ID" value="MCE4123411.1"/>
    <property type="molecule type" value="Genomic_DNA"/>
</dbReference>
<reference evidence="2" key="4">
    <citation type="submission" date="2022-12" db="EMBL/GenBank/DDBJ databases">
        <title>Distinct polysaccharide growth profiles of human intestinal Prevotella copri isolates.</title>
        <authorList>
            <person name="Fehlner-Peach H."/>
            <person name="Magnabosco C."/>
            <person name="Raghavan V."/>
            <person name="Scher J.U."/>
            <person name="Tett A."/>
            <person name="Cox L.M."/>
            <person name="Gottsegen C."/>
            <person name="Watters A."/>
            <person name="Wiltshire- Gordon J.D."/>
            <person name="Segata N."/>
            <person name="Bonneau R."/>
            <person name="Littman D.R."/>
        </authorList>
    </citation>
    <scope>NUCLEOTIDE SEQUENCE</scope>
    <source>
        <strain evidence="2">IAU3127</strain>
    </source>
</reference>
<sequence length="75" mass="8990">MNYPQRMYSKTELGLLYFPDTTDGATARRHIMEWIKRCEPLWNELQRLGYQNRSQYFPPRQVSTIFEYLGEPGAE</sequence>
<evidence type="ECO:0000313" key="3">
    <source>
        <dbReference type="EMBL" id="RGL63811.1"/>
    </source>
</evidence>
<reference evidence="7" key="2">
    <citation type="submission" date="2019-09" db="EMBL/GenBank/DDBJ databases">
        <title>Distinct polysaccharide growth profiles of human intestinal Prevotella copri isolates.</title>
        <authorList>
            <person name="Fehlner-Peach H."/>
            <person name="Magnabosco C."/>
            <person name="Raghavan V."/>
            <person name="Scher J.U."/>
            <person name="Tett A."/>
            <person name="Cox L.M."/>
            <person name="Gottsegen C."/>
            <person name="Watters A."/>
            <person name="Wiltshire- Gordon J.D."/>
            <person name="Segata N."/>
            <person name="Bonneau R."/>
            <person name="Littman D.R."/>
        </authorList>
    </citation>
    <scope>NUCLEOTIDE SEQUENCE [LARGE SCALE GENOMIC DNA]</scope>
    <source>
        <strain evidence="7">iAU3127</strain>
    </source>
</reference>
<evidence type="ECO:0000313" key="5">
    <source>
        <dbReference type="Proteomes" id="UP000261187"/>
    </source>
</evidence>
<reference evidence="1" key="3">
    <citation type="submission" date="2021-12" db="EMBL/GenBank/DDBJ databases">
        <authorList>
            <person name="Lv X."/>
        </authorList>
    </citation>
    <scope>NUCLEOTIDE SEQUENCE</scope>
    <source>
        <strain evidence="1">HF2106</strain>
    </source>
</reference>
<dbReference type="EMBL" id="QRYP01000003">
    <property type="protein sequence ID" value="RGV00571.1"/>
    <property type="molecule type" value="Genomic_DNA"/>
</dbReference>
<dbReference type="RefSeq" id="WP_117691973.1">
    <property type="nucleotide sequence ID" value="NZ_CATKVS010000004.1"/>
</dbReference>
<dbReference type="EMBL" id="VZAP01000155">
    <property type="protein sequence ID" value="MQO93428.1"/>
    <property type="molecule type" value="Genomic_DNA"/>
</dbReference>
<dbReference type="Proteomes" id="UP000261187">
    <property type="component" value="Unassembled WGS sequence"/>
</dbReference>
<name>A0A3E4SNB2_9BACT</name>
<reference evidence="5 6" key="1">
    <citation type="submission" date="2018-08" db="EMBL/GenBank/DDBJ databases">
        <title>A genome reference for cultivated species of the human gut microbiota.</title>
        <authorList>
            <person name="Zou Y."/>
            <person name="Xue W."/>
            <person name="Luo G."/>
        </authorList>
    </citation>
    <scope>NUCLEOTIDE SEQUENCE [LARGE SCALE GENOMIC DNA]</scope>
    <source>
        <strain evidence="4 6">AF15-25</strain>
        <strain evidence="3 5">TF06-40</strain>
    </source>
</reference>
<evidence type="ECO:0000313" key="4">
    <source>
        <dbReference type="EMBL" id="RGV00571.1"/>
    </source>
</evidence>